<feature type="transmembrane region" description="Helical" evidence="6">
    <location>
        <begin position="195"/>
        <end position="212"/>
    </location>
</feature>
<dbReference type="InterPro" id="IPR051461">
    <property type="entry name" value="UPF0750_membrane"/>
</dbReference>
<feature type="transmembrane region" description="Helical" evidence="6">
    <location>
        <begin position="130"/>
        <end position="149"/>
    </location>
</feature>
<dbReference type="Proteomes" id="UP000095591">
    <property type="component" value="Unassembled WGS sequence"/>
</dbReference>
<evidence type="ECO:0000259" key="7">
    <source>
        <dbReference type="Pfam" id="PF10035"/>
    </source>
</evidence>
<keyword evidence="5 6" id="KW-0472">Membrane</keyword>
<evidence type="ECO:0000256" key="6">
    <source>
        <dbReference type="SAM" id="Phobius"/>
    </source>
</evidence>
<reference evidence="8 11" key="1">
    <citation type="submission" date="2015-09" db="EMBL/GenBank/DDBJ databases">
        <authorList>
            <consortium name="Pathogen Informatics"/>
        </authorList>
    </citation>
    <scope>NUCLEOTIDE SEQUENCE [LARGE SCALE GENOMIC DNA]</scope>
    <source>
        <strain evidence="8 11">2789STDY5608872</strain>
    </source>
</reference>
<dbReference type="GeneID" id="93522012"/>
<feature type="transmembrane region" description="Helical" evidence="6">
    <location>
        <begin position="170"/>
        <end position="189"/>
    </location>
</feature>
<evidence type="ECO:0000256" key="4">
    <source>
        <dbReference type="ARBA" id="ARBA00022989"/>
    </source>
</evidence>
<dbReference type="InterPro" id="IPR015867">
    <property type="entry name" value="N-reg_PII/ATP_PRibTrfase_C"/>
</dbReference>
<protein>
    <submittedName>
        <fullName evidence="8">Uncharacterized BCR, YitT family COG1284</fullName>
    </submittedName>
    <submittedName>
        <fullName evidence="9">YitT family protein</fullName>
    </submittedName>
</protein>
<evidence type="ECO:0000313" key="11">
    <source>
        <dbReference type="Proteomes" id="UP000095591"/>
    </source>
</evidence>
<dbReference type="PIRSF" id="PIRSF006483">
    <property type="entry name" value="Membrane_protein_YitT"/>
    <property type="match status" value="1"/>
</dbReference>
<dbReference type="EMBL" id="CYXP01000008">
    <property type="protein sequence ID" value="CUN27778.1"/>
    <property type="molecule type" value="Genomic_DNA"/>
</dbReference>
<reference evidence="10" key="3">
    <citation type="submission" date="2023-03" db="EMBL/GenBank/DDBJ databases">
        <title>Parabacteroides distasonis, a bacteria resistant against UC.</title>
        <authorList>
            <person name="Dai W."/>
        </authorList>
    </citation>
    <scope>NUCLEOTIDE SEQUENCE</scope>
    <source>
        <strain evidence="10">F1-28</strain>
    </source>
</reference>
<dbReference type="Proteomes" id="UP001198806">
    <property type="component" value="Unassembled WGS sequence"/>
</dbReference>
<sequence>MTTQQLLVPSNATLKRNVMDYSLIVVGSFLQALSYVLFLAPYKIVPGGVYGISIVIHYVTKDLFPFFPDGLPMGATALCFNIPLMILAMKKIGLSSGPKTIVTFLLISIFTDSLSYFLTDPLVENDAFIAAFYGGAILGLGVTCIFRAQSTSAGTDVLARVIANDSNLKVSNMIIVLDSAVVLLGLIVFKDWAVPLYSWFTIFVYGKIVEMFQTENPNRAVFIVSRKTKEMRDLIVDKMGMRGTFIHGKGMYEGHETEIIFTIAERKDMPRLKDEVKEIDPNAFVSTMHASKDSPRPGI</sequence>
<evidence type="ECO:0000313" key="9">
    <source>
        <dbReference type="EMBL" id="MCB6519920.1"/>
    </source>
</evidence>
<evidence type="ECO:0000256" key="2">
    <source>
        <dbReference type="ARBA" id="ARBA00022475"/>
    </source>
</evidence>
<dbReference type="InterPro" id="IPR019264">
    <property type="entry name" value="DUF2179"/>
</dbReference>
<proteinExistence type="predicted"/>
<dbReference type="EMBL" id="JAJCNI010000032">
    <property type="protein sequence ID" value="MCB6519920.1"/>
    <property type="molecule type" value="Genomic_DNA"/>
</dbReference>
<dbReference type="Gene3D" id="3.30.70.120">
    <property type="match status" value="1"/>
</dbReference>
<dbReference type="Pfam" id="PF10035">
    <property type="entry name" value="DUF2179"/>
    <property type="match status" value="1"/>
</dbReference>
<reference evidence="9" key="2">
    <citation type="submission" date="2021-10" db="EMBL/GenBank/DDBJ databases">
        <title>Collection of gut derived symbiotic bacterial strains cultured from healthy donors.</title>
        <authorList>
            <person name="Lin H."/>
            <person name="Littmann E."/>
            <person name="Kohout C."/>
            <person name="Pamer E.G."/>
        </authorList>
    </citation>
    <scope>NUCLEOTIDE SEQUENCE</scope>
    <source>
        <strain evidence="9">DFI.2.94</strain>
    </source>
</reference>
<evidence type="ECO:0000313" key="10">
    <source>
        <dbReference type="EMBL" id="WET62466.1"/>
    </source>
</evidence>
<feature type="transmembrane region" description="Helical" evidence="6">
    <location>
        <begin position="21"/>
        <end position="40"/>
    </location>
</feature>
<dbReference type="CDD" id="cd16380">
    <property type="entry name" value="YitT_C"/>
    <property type="match status" value="1"/>
</dbReference>
<dbReference type="RefSeq" id="WP_005864449.1">
    <property type="nucleotide sequence ID" value="NZ_CAXSKO010000004.1"/>
</dbReference>
<evidence type="ECO:0000313" key="8">
    <source>
        <dbReference type="EMBL" id="CUN27778.1"/>
    </source>
</evidence>
<dbReference type="Proteomes" id="UP001221009">
    <property type="component" value="Chromosome"/>
</dbReference>
<keyword evidence="4 6" id="KW-1133">Transmembrane helix</keyword>
<dbReference type="Pfam" id="PF02588">
    <property type="entry name" value="YitT_membrane"/>
    <property type="match status" value="1"/>
</dbReference>
<dbReference type="GO" id="GO:0005886">
    <property type="term" value="C:plasma membrane"/>
    <property type="evidence" value="ECO:0007669"/>
    <property type="project" value="UniProtKB-SubCell"/>
</dbReference>
<dbReference type="PANTHER" id="PTHR33545">
    <property type="entry name" value="UPF0750 MEMBRANE PROTEIN YITT-RELATED"/>
    <property type="match status" value="1"/>
</dbReference>
<evidence type="ECO:0000256" key="3">
    <source>
        <dbReference type="ARBA" id="ARBA00022692"/>
    </source>
</evidence>
<accession>A0A173VPA0</accession>
<keyword evidence="2" id="KW-1003">Cell membrane</keyword>
<organism evidence="8 11">
    <name type="scientific">Parabacteroides distasonis</name>
    <dbReference type="NCBI Taxonomy" id="823"/>
    <lineage>
        <taxon>Bacteria</taxon>
        <taxon>Pseudomonadati</taxon>
        <taxon>Bacteroidota</taxon>
        <taxon>Bacteroidia</taxon>
        <taxon>Bacteroidales</taxon>
        <taxon>Tannerellaceae</taxon>
        <taxon>Parabacteroides</taxon>
    </lineage>
</organism>
<feature type="transmembrane region" description="Helical" evidence="6">
    <location>
        <begin position="101"/>
        <end position="118"/>
    </location>
</feature>
<evidence type="ECO:0000256" key="5">
    <source>
        <dbReference type="ARBA" id="ARBA00023136"/>
    </source>
</evidence>
<dbReference type="InterPro" id="IPR003740">
    <property type="entry name" value="YitT"/>
</dbReference>
<feature type="domain" description="DUF2179" evidence="7">
    <location>
        <begin position="244"/>
        <end position="291"/>
    </location>
</feature>
<comment type="subcellular location">
    <subcellularLocation>
        <location evidence="1">Cell membrane</location>
        <topology evidence="1">Multi-pass membrane protein</topology>
    </subcellularLocation>
</comment>
<keyword evidence="3 6" id="KW-0812">Transmembrane</keyword>
<name>A0A173VPA0_PARDI</name>
<gene>
    <name evidence="8" type="ORF">ERS852429_03170</name>
    <name evidence="9" type="ORF">LI194_19240</name>
    <name evidence="10" type="ORF">P2T59_12170</name>
</gene>
<dbReference type="AlphaFoldDB" id="A0A173VPA0"/>
<dbReference type="EMBL" id="CP120353">
    <property type="protein sequence ID" value="WET62466.1"/>
    <property type="molecule type" value="Genomic_DNA"/>
</dbReference>
<evidence type="ECO:0000256" key="1">
    <source>
        <dbReference type="ARBA" id="ARBA00004651"/>
    </source>
</evidence>
<feature type="transmembrane region" description="Helical" evidence="6">
    <location>
        <begin position="71"/>
        <end position="89"/>
    </location>
</feature>
<dbReference type="PANTHER" id="PTHR33545:SF5">
    <property type="entry name" value="UPF0750 MEMBRANE PROTEIN YITT"/>
    <property type="match status" value="1"/>
</dbReference>